<comment type="caution">
    <text evidence="2">The sequence shown here is derived from an EMBL/GenBank/DDBJ whole genome shotgun (WGS) entry which is preliminary data.</text>
</comment>
<dbReference type="Proteomes" id="UP000023152">
    <property type="component" value="Unassembled WGS sequence"/>
</dbReference>
<evidence type="ECO:0000313" key="3">
    <source>
        <dbReference type="Proteomes" id="UP000023152"/>
    </source>
</evidence>
<feature type="region of interest" description="Disordered" evidence="1">
    <location>
        <begin position="241"/>
        <end position="262"/>
    </location>
</feature>
<dbReference type="AlphaFoldDB" id="X6LSG2"/>
<feature type="compositionally biased region" description="Basic and acidic residues" evidence="1">
    <location>
        <begin position="158"/>
        <end position="175"/>
    </location>
</feature>
<dbReference type="Gene3D" id="3.40.50.1820">
    <property type="entry name" value="alpha/beta hydrolase"/>
    <property type="match status" value="2"/>
</dbReference>
<feature type="compositionally biased region" description="Acidic residues" evidence="1">
    <location>
        <begin position="146"/>
        <end position="157"/>
    </location>
</feature>
<proteinExistence type="predicted"/>
<evidence type="ECO:0000313" key="2">
    <source>
        <dbReference type="EMBL" id="ETO04828.1"/>
    </source>
</evidence>
<dbReference type="OrthoDB" id="10249433at2759"/>
<sequence>MEKDKIYCDEDSIPCLYLQRKCKLSDPTHVLLYCHGNAEDLGKVYPILDYLRTKLPVNIIAPEYPGYGIAKGFPNENSVIETVLSVYEFVISPLGLCVSTQRVIVYGFSIGSAAALGAMSKITSTQVQDVANGITYGKRRHEYEYEYESDDDDDDDNGEKNEKNDKNDNDKKDESDCKEEEGDDINNNNNNNNKIKPLTKTTSNFAPNGNTLMDSISCFPDNVLDSIDKNKKQGLLLEMERKRSSVSSNSSSNSNPNSNDPFSKLPLRQLLSMLNKADVEIPKNSNKEDLLELARAHDLIPSLKCCVDSNCTPKYSLLVLVCPFSSISKVVSDKIGTWASYLLSDRFDNLERIGQIHGPLLIIHGSNDSIIPCDHSRVLHSQAIRHCHRLADPG</sequence>
<dbReference type="PANTHER" id="PTHR12277">
    <property type="entry name" value="ALPHA/BETA HYDROLASE DOMAIN-CONTAINING PROTEIN"/>
    <property type="match status" value="1"/>
</dbReference>
<dbReference type="SUPFAM" id="SSF53474">
    <property type="entry name" value="alpha/beta-Hydrolases"/>
    <property type="match status" value="1"/>
</dbReference>
<organism evidence="2 3">
    <name type="scientific">Reticulomyxa filosa</name>
    <dbReference type="NCBI Taxonomy" id="46433"/>
    <lineage>
        <taxon>Eukaryota</taxon>
        <taxon>Sar</taxon>
        <taxon>Rhizaria</taxon>
        <taxon>Retaria</taxon>
        <taxon>Foraminifera</taxon>
        <taxon>Monothalamids</taxon>
        <taxon>Reticulomyxidae</taxon>
        <taxon>Reticulomyxa</taxon>
    </lineage>
</organism>
<feature type="compositionally biased region" description="Low complexity" evidence="1">
    <location>
        <begin position="245"/>
        <end position="259"/>
    </location>
</feature>
<gene>
    <name evidence="2" type="ORF">RFI_32568</name>
</gene>
<keyword evidence="3" id="KW-1185">Reference proteome</keyword>
<name>X6LSG2_RETFI</name>
<feature type="region of interest" description="Disordered" evidence="1">
    <location>
        <begin position="146"/>
        <end position="202"/>
    </location>
</feature>
<evidence type="ECO:0000256" key="1">
    <source>
        <dbReference type="SAM" id="MobiDB-lite"/>
    </source>
</evidence>
<protein>
    <submittedName>
        <fullName evidence="2">Uncharacterized protein</fullName>
    </submittedName>
</protein>
<dbReference type="EMBL" id="ASPP01028891">
    <property type="protein sequence ID" value="ETO04828.1"/>
    <property type="molecule type" value="Genomic_DNA"/>
</dbReference>
<accession>X6LSG2</accession>
<dbReference type="PANTHER" id="PTHR12277:SF197">
    <property type="entry name" value="CHROMOSOME UNDETERMINED SCAFFOLD_38, WHOLE GENOME SHOTGUN SEQUENCE"/>
    <property type="match status" value="1"/>
</dbReference>
<reference evidence="2 3" key="1">
    <citation type="journal article" date="2013" name="Curr. Biol.">
        <title>The Genome of the Foraminiferan Reticulomyxa filosa.</title>
        <authorList>
            <person name="Glockner G."/>
            <person name="Hulsmann N."/>
            <person name="Schleicher M."/>
            <person name="Noegel A.A."/>
            <person name="Eichinger L."/>
            <person name="Gallinger C."/>
            <person name="Pawlowski J."/>
            <person name="Sierra R."/>
            <person name="Euteneuer U."/>
            <person name="Pillet L."/>
            <person name="Moustafa A."/>
            <person name="Platzer M."/>
            <person name="Groth M."/>
            <person name="Szafranski K."/>
            <person name="Schliwa M."/>
        </authorList>
    </citation>
    <scope>NUCLEOTIDE SEQUENCE [LARGE SCALE GENOMIC DNA]</scope>
</reference>
<dbReference type="InterPro" id="IPR029058">
    <property type="entry name" value="AB_hydrolase_fold"/>
</dbReference>